<dbReference type="InterPro" id="IPR013372">
    <property type="entry name" value="Eut_put"/>
</dbReference>
<dbReference type="Proteomes" id="UP000279029">
    <property type="component" value="Chromosome"/>
</dbReference>
<gene>
    <name evidence="1" type="ORF">PATL70BA_2499</name>
</gene>
<keyword evidence="2" id="KW-1185">Reference proteome</keyword>
<dbReference type="AlphaFoldDB" id="A0A3P7NZN5"/>
<evidence type="ECO:0000313" key="2">
    <source>
        <dbReference type="Proteomes" id="UP000279029"/>
    </source>
</evidence>
<reference evidence="1 2" key="1">
    <citation type="submission" date="2018-09" db="EMBL/GenBank/DDBJ databases">
        <authorList>
            <person name="Postec A."/>
        </authorList>
    </citation>
    <scope>NUCLEOTIDE SEQUENCE [LARGE SCALE GENOMIC DNA]</scope>
    <source>
        <strain evidence="1">70B-A</strain>
    </source>
</reference>
<dbReference type="KEGG" id="cbar:PATL70BA_2499"/>
<evidence type="ECO:0008006" key="3">
    <source>
        <dbReference type="Google" id="ProtNLM"/>
    </source>
</evidence>
<protein>
    <recommendedName>
        <fullName evidence="3">Ethanolamine utilization protein</fullName>
    </recommendedName>
</protein>
<proteinExistence type="predicted"/>
<name>A0A3P7NZN5_9FIRM</name>
<dbReference type="RefSeq" id="WP_125137531.1">
    <property type="nucleotide sequence ID" value="NZ_LR130778.1"/>
</dbReference>
<dbReference type="PIRSF" id="PIRSF034981">
    <property type="entry name" value="Eut_put"/>
    <property type="match status" value="1"/>
</dbReference>
<accession>A0A3P7NZN5</accession>
<dbReference type="OrthoDB" id="6197337at2"/>
<organism evidence="1 2">
    <name type="scientific">Petrocella atlantisensis</name>
    <dbReference type="NCBI Taxonomy" id="2173034"/>
    <lineage>
        <taxon>Bacteria</taxon>
        <taxon>Bacillati</taxon>
        <taxon>Bacillota</taxon>
        <taxon>Clostridia</taxon>
        <taxon>Lachnospirales</taxon>
        <taxon>Vallitaleaceae</taxon>
        <taxon>Petrocella</taxon>
    </lineage>
</organism>
<evidence type="ECO:0000313" key="1">
    <source>
        <dbReference type="EMBL" id="VDN48395.1"/>
    </source>
</evidence>
<dbReference type="EMBL" id="LR130778">
    <property type="protein sequence ID" value="VDN48395.1"/>
    <property type="molecule type" value="Genomic_DNA"/>
</dbReference>
<sequence>MNLESLDEKSLIESITKEVMKKLEERIMKSELERPIKKDKILAIAMSDYKVLYEVNDQYDVDDFDDAKVSIDISPYEVILLGSISYQELVQISMGFATSKVTTTVIEAILTGKKIFFVEEGITYSKYEDTANTNFYNMLKGYEEQVETFGIEWINANEIGRRLQDVRINLLEKAEALKKLEGTHMSQNEHVRERIITESLAKQYQKQGYERLLINKNTIITPLAKDYLRDHKIKMITT</sequence>